<evidence type="ECO:0000256" key="1">
    <source>
        <dbReference type="SAM" id="Phobius"/>
    </source>
</evidence>
<dbReference type="RefSeq" id="WP_114565267.1">
    <property type="nucleotide sequence ID" value="NZ_CP031088.1"/>
</dbReference>
<evidence type="ECO:0000313" key="3">
    <source>
        <dbReference type="Proteomes" id="UP000253689"/>
    </source>
</evidence>
<keyword evidence="1" id="KW-1133">Transmembrane helix</keyword>
<dbReference type="Proteomes" id="UP000253689">
    <property type="component" value="Chromosome"/>
</dbReference>
<dbReference type="KEGG" id="sphh:SDAV_001751"/>
<feature type="transmembrane region" description="Helical" evidence="1">
    <location>
        <begin position="6"/>
        <end position="28"/>
    </location>
</feature>
<accession>A0A345DR63</accession>
<keyword evidence="1" id="KW-0812">Transmembrane</keyword>
<dbReference type="AlphaFoldDB" id="A0A345DR63"/>
<reference evidence="3" key="1">
    <citation type="submission" date="2018-07" db="EMBL/GenBank/DDBJ databases">
        <title>Complete Genome Sequence of Spiroplasma phoeniceum.</title>
        <authorList>
            <person name="Davis R.E."/>
            <person name="Shao J.Y."/>
            <person name="Zhao Y."/>
            <person name="Silver A."/>
            <person name="Stump z."/>
            <person name="Gasparich G."/>
        </authorList>
    </citation>
    <scope>NUCLEOTIDE SEQUENCE [LARGE SCALE GENOMIC DNA]</scope>
    <source>
        <strain evidence="3">P40</strain>
    </source>
</reference>
<dbReference type="EMBL" id="CP031088">
    <property type="protein sequence ID" value="AXF96704.1"/>
    <property type="molecule type" value="Genomic_DNA"/>
</dbReference>
<keyword evidence="3" id="KW-1185">Reference proteome</keyword>
<protein>
    <submittedName>
        <fullName evidence="2">Uncharacterized protein</fullName>
    </submittedName>
</protein>
<name>A0A345DR63_9MOLU</name>
<proteinExistence type="predicted"/>
<organism evidence="2 3">
    <name type="scientific">Spiroplasma phoeniceum P40</name>
    <dbReference type="NCBI Taxonomy" id="1276259"/>
    <lineage>
        <taxon>Bacteria</taxon>
        <taxon>Bacillati</taxon>
        <taxon>Mycoplasmatota</taxon>
        <taxon>Mollicutes</taxon>
        <taxon>Entomoplasmatales</taxon>
        <taxon>Spiroplasmataceae</taxon>
        <taxon>Spiroplasma</taxon>
    </lineage>
</organism>
<evidence type="ECO:0000313" key="2">
    <source>
        <dbReference type="EMBL" id="AXF96704.1"/>
    </source>
</evidence>
<keyword evidence="1" id="KW-0472">Membrane</keyword>
<sequence>MTNFQLLSFGACCVFGVSVVGLFSSLLFGFSDFSQLINVVVLVAVNPVAPTINDFIDYNEYIKLIVPFDNDM</sequence>
<gene>
    <name evidence="2" type="ORF">SDAV_001751</name>
</gene>